<dbReference type="EMBL" id="ML220114">
    <property type="protein sequence ID" value="TGZ83135.1"/>
    <property type="molecule type" value="Genomic_DNA"/>
</dbReference>
<keyword evidence="2" id="KW-1185">Reference proteome</keyword>
<dbReference type="GO" id="GO:0005739">
    <property type="term" value="C:mitochondrion"/>
    <property type="evidence" value="ECO:0007669"/>
    <property type="project" value="InterPro"/>
</dbReference>
<dbReference type="Proteomes" id="UP000298138">
    <property type="component" value="Unassembled WGS sequence"/>
</dbReference>
<dbReference type="InParanoid" id="A0A4V6RHH0"/>
<name>A0A4V6RHH0_9PEZI</name>
<accession>A0A4V6RHH0</accession>
<dbReference type="InterPro" id="IPR034595">
    <property type="entry name" value="NDUFAF8"/>
</dbReference>
<dbReference type="AlphaFoldDB" id="A0A4V6RHH0"/>
<dbReference type="PANTHER" id="PTHR34561:SF1">
    <property type="entry name" value="NADH DEHYDROGENASE [UBIQUINONE] 1 ALPHA SUBCOMPLEX ASSEMBLY FACTOR 8"/>
    <property type="match status" value="1"/>
</dbReference>
<proteinExistence type="predicted"/>
<organism evidence="1 2">
    <name type="scientific">Ascodesmis nigricans</name>
    <dbReference type="NCBI Taxonomy" id="341454"/>
    <lineage>
        <taxon>Eukaryota</taxon>
        <taxon>Fungi</taxon>
        <taxon>Dikarya</taxon>
        <taxon>Ascomycota</taxon>
        <taxon>Pezizomycotina</taxon>
        <taxon>Pezizomycetes</taxon>
        <taxon>Pezizales</taxon>
        <taxon>Ascodesmidaceae</taxon>
        <taxon>Ascodesmis</taxon>
    </lineage>
</organism>
<reference evidence="1 2" key="1">
    <citation type="submission" date="2019-04" db="EMBL/GenBank/DDBJ databases">
        <title>Comparative genomics and transcriptomics to analyze fruiting body development in filamentous ascomycetes.</title>
        <authorList>
            <consortium name="DOE Joint Genome Institute"/>
            <person name="Lutkenhaus R."/>
            <person name="Traeger S."/>
            <person name="Breuer J."/>
            <person name="Kuo A."/>
            <person name="Lipzen A."/>
            <person name="Pangilinan J."/>
            <person name="Dilworth D."/>
            <person name="Sandor L."/>
            <person name="Poggeler S."/>
            <person name="Barry K."/>
            <person name="Grigoriev I.V."/>
            <person name="Nowrousian M."/>
        </authorList>
    </citation>
    <scope>NUCLEOTIDE SEQUENCE [LARGE SCALE GENOMIC DNA]</scope>
    <source>
        <strain evidence="1 2">CBS 389.68</strain>
    </source>
</reference>
<gene>
    <name evidence="1" type="ORF">EX30DRAFT_339357</name>
</gene>
<evidence type="ECO:0000313" key="1">
    <source>
        <dbReference type="EMBL" id="TGZ83135.1"/>
    </source>
</evidence>
<dbReference type="PANTHER" id="PTHR34561">
    <property type="entry name" value="NADH DEHYDROGENASE [UBIQUINONE] 1 ALPHA SUBCOMPLEX ASSEMBLY FACTOR 8"/>
    <property type="match status" value="1"/>
</dbReference>
<evidence type="ECO:0000313" key="2">
    <source>
        <dbReference type="Proteomes" id="UP000298138"/>
    </source>
</evidence>
<dbReference type="OrthoDB" id="3821113at2759"/>
<dbReference type="GO" id="GO:0032981">
    <property type="term" value="P:mitochondrial respiratory chain complex I assembly"/>
    <property type="evidence" value="ECO:0007669"/>
    <property type="project" value="InterPro"/>
</dbReference>
<sequence>MPERIRPVQKLAEAVAKCSVEAAEYGKCICADYNNVYQNKCAASFEKLRACVMSQKKK</sequence>
<protein>
    <submittedName>
        <fullName evidence="1">Uncharacterized protein</fullName>
    </submittedName>
</protein>